<accession>A0A1M5ZA86</accession>
<dbReference type="InterPro" id="IPR043128">
    <property type="entry name" value="Rev_trsase/Diguanyl_cyclase"/>
</dbReference>
<evidence type="ECO:0000256" key="1">
    <source>
        <dbReference type="ARBA" id="ARBA00051114"/>
    </source>
</evidence>
<comment type="catalytic activity">
    <reaction evidence="1">
        <text>3',3'-c-di-GMP + H2O = 5'-phosphoguanylyl(3'-&gt;5')guanosine + H(+)</text>
        <dbReference type="Rhea" id="RHEA:24902"/>
        <dbReference type="ChEBI" id="CHEBI:15377"/>
        <dbReference type="ChEBI" id="CHEBI:15378"/>
        <dbReference type="ChEBI" id="CHEBI:58754"/>
        <dbReference type="ChEBI" id="CHEBI:58805"/>
        <dbReference type="EC" id="3.1.4.52"/>
    </reaction>
    <physiologicalReaction direction="left-to-right" evidence="1">
        <dbReference type="Rhea" id="RHEA:24903"/>
    </physiologicalReaction>
</comment>
<protein>
    <submittedName>
        <fullName evidence="7">PAS domain S-box-containing protein/diguanylate cyclase (GGDEF) domain-containing protein</fullName>
    </submittedName>
</protein>
<feature type="domain" description="PAC" evidence="4">
    <location>
        <begin position="424"/>
        <end position="478"/>
    </location>
</feature>
<sequence>MENWLPLIYAAAGMLLGLPVFLLMSRLKYFHKASEARRREVELSLHSTEKQLAEILASINEVLWTSYFPSRGIDYVSPAVERVYGHPPGAFYDNPRLWFECVHPKDKERVLAFARTVRKKGQAVIHYRIVRPDSAVRWLRYAVHVVQDAPGLERISSVGSDVTEEYLLQESLRRSHRALRAIHDCGRKIAQADDENALLQGICEVVVAAGYMMAWTGLLQDDGESIALTNIAGKNQGYIESIRKPLIDEPQRLSTIESALRTRRPVTARNFAREVHLPWRLAALRHGFHSKVALPLIQDERIFGILNVYAAEETAFDEEELGLLEGLAQSVMVALQSLRNRDQRKSAEAALYLRQRAIEASANAIVITSADPPDYPVEYVNPAFQRMTGYTAQDIIGQSLRILHGEDREQAGLTQIRAILSERREGHATIRNYRKDGTLFWSKVHIAPVKDDTGAVGHFVAAKYDITETKHYQDELESQANHDALTGLANRKLLRERLRRAIASSSSHDGQLWVGFLDLDHFKFVNDSLGHSAGDLLLQQISKRMQHVLRDGDTVARQGGDEFVLILPVRPGDISPANVLQMVMDVIAQPLKIDGHSFHTTCSIGIAIYPQDGEDPETLIKHADIALYHTKETGRNNFQFFTPAMNEKALERLRLETDLRRAIERDEFVLHYQPQISLKTGRIHGMEALIRWQHPELGMIFPDRFIGLAEETGLIVPIGSWVLRNACLQNKAWQDAGLANLRVAVNLSARQFGAKDLAQAIAEILQETGLAPQYLEIELTESLLMADIKRAIDILRDLKRLGLELSLDDFGTGYSSLSYLTRLPIDTLKIDQSFVREISANSNGAAIVAAIIGLAHSLRLQVIAEGVETPAQLSYLRQKGCDQIQGYYFSKPLTAGELEQTLRAGKGHAKGSILS</sequence>
<dbReference type="InterPro" id="IPR035919">
    <property type="entry name" value="EAL_sf"/>
</dbReference>
<dbReference type="InterPro" id="IPR003018">
    <property type="entry name" value="GAF"/>
</dbReference>
<evidence type="ECO:0000313" key="7">
    <source>
        <dbReference type="EMBL" id="SHI21156.1"/>
    </source>
</evidence>
<dbReference type="SUPFAM" id="SSF55785">
    <property type="entry name" value="PYP-like sensor domain (PAS domain)"/>
    <property type="match status" value="2"/>
</dbReference>
<feature type="domain" description="PAS" evidence="3">
    <location>
        <begin position="48"/>
        <end position="121"/>
    </location>
</feature>
<feature type="domain" description="GGDEF" evidence="6">
    <location>
        <begin position="510"/>
        <end position="643"/>
    </location>
</feature>
<organism evidence="7 8">
    <name type="scientific">Pollutimonas bauzanensis</name>
    <dbReference type="NCBI Taxonomy" id="658167"/>
    <lineage>
        <taxon>Bacteria</taxon>
        <taxon>Pseudomonadati</taxon>
        <taxon>Pseudomonadota</taxon>
        <taxon>Betaproteobacteria</taxon>
        <taxon>Burkholderiales</taxon>
        <taxon>Alcaligenaceae</taxon>
        <taxon>Pollutimonas</taxon>
    </lineage>
</organism>
<dbReference type="FunFam" id="3.30.70.270:FF:000001">
    <property type="entry name" value="Diguanylate cyclase domain protein"/>
    <property type="match status" value="1"/>
</dbReference>
<feature type="domain" description="PAC" evidence="4">
    <location>
        <begin position="123"/>
        <end position="174"/>
    </location>
</feature>
<dbReference type="CDD" id="cd01948">
    <property type="entry name" value="EAL"/>
    <property type="match status" value="1"/>
</dbReference>
<dbReference type="InterPro" id="IPR001610">
    <property type="entry name" value="PAC"/>
</dbReference>
<dbReference type="CDD" id="cd01949">
    <property type="entry name" value="GGDEF"/>
    <property type="match status" value="1"/>
</dbReference>
<dbReference type="SUPFAM" id="SSF141868">
    <property type="entry name" value="EAL domain-like"/>
    <property type="match status" value="1"/>
</dbReference>
<dbReference type="Gene3D" id="3.30.70.270">
    <property type="match status" value="1"/>
</dbReference>
<feature type="domain" description="EAL" evidence="5">
    <location>
        <begin position="652"/>
        <end position="906"/>
    </location>
</feature>
<dbReference type="PANTHER" id="PTHR44757:SF2">
    <property type="entry name" value="BIOFILM ARCHITECTURE MAINTENANCE PROTEIN MBAA"/>
    <property type="match status" value="1"/>
</dbReference>
<dbReference type="EMBL" id="FQXE01000013">
    <property type="protein sequence ID" value="SHI21156.1"/>
    <property type="molecule type" value="Genomic_DNA"/>
</dbReference>
<dbReference type="Proteomes" id="UP000184226">
    <property type="component" value="Unassembled WGS sequence"/>
</dbReference>
<evidence type="ECO:0000259" key="6">
    <source>
        <dbReference type="PROSITE" id="PS50887"/>
    </source>
</evidence>
<evidence type="ECO:0000313" key="8">
    <source>
        <dbReference type="Proteomes" id="UP000184226"/>
    </source>
</evidence>
<dbReference type="STRING" id="658167.SAMN04488135_11385"/>
<dbReference type="InterPro" id="IPR052155">
    <property type="entry name" value="Biofilm_reg_signaling"/>
</dbReference>
<dbReference type="Gene3D" id="3.30.450.20">
    <property type="entry name" value="PAS domain"/>
    <property type="match status" value="2"/>
</dbReference>
<proteinExistence type="predicted"/>
<name>A0A1M5ZA86_9BURK</name>
<dbReference type="SMART" id="SM00052">
    <property type="entry name" value="EAL"/>
    <property type="match status" value="1"/>
</dbReference>
<keyword evidence="2" id="KW-0472">Membrane</keyword>
<dbReference type="CDD" id="cd00130">
    <property type="entry name" value="PAS"/>
    <property type="match status" value="1"/>
</dbReference>
<dbReference type="PROSITE" id="PS50112">
    <property type="entry name" value="PAS"/>
    <property type="match status" value="2"/>
</dbReference>
<dbReference type="SMART" id="SM00267">
    <property type="entry name" value="GGDEF"/>
    <property type="match status" value="1"/>
</dbReference>
<dbReference type="SUPFAM" id="SSF55781">
    <property type="entry name" value="GAF domain-like"/>
    <property type="match status" value="1"/>
</dbReference>
<dbReference type="InterPro" id="IPR035965">
    <property type="entry name" value="PAS-like_dom_sf"/>
</dbReference>
<dbReference type="PROSITE" id="PS50883">
    <property type="entry name" value="EAL"/>
    <property type="match status" value="1"/>
</dbReference>
<dbReference type="Pfam" id="PF08447">
    <property type="entry name" value="PAS_3"/>
    <property type="match status" value="1"/>
</dbReference>
<dbReference type="Gene3D" id="3.30.450.40">
    <property type="match status" value="1"/>
</dbReference>
<gene>
    <name evidence="7" type="ORF">SAMN04488135_11385</name>
</gene>
<evidence type="ECO:0000259" key="4">
    <source>
        <dbReference type="PROSITE" id="PS50113"/>
    </source>
</evidence>
<dbReference type="SMART" id="SM00086">
    <property type="entry name" value="PAC"/>
    <property type="match status" value="2"/>
</dbReference>
<keyword evidence="2" id="KW-1133">Transmembrane helix</keyword>
<dbReference type="Pfam" id="PF13426">
    <property type="entry name" value="PAS_9"/>
    <property type="match status" value="1"/>
</dbReference>
<dbReference type="Gene3D" id="3.20.20.450">
    <property type="entry name" value="EAL domain"/>
    <property type="match status" value="1"/>
</dbReference>
<dbReference type="Pfam" id="PF00990">
    <property type="entry name" value="GGDEF"/>
    <property type="match status" value="1"/>
</dbReference>
<dbReference type="PROSITE" id="PS50113">
    <property type="entry name" value="PAC"/>
    <property type="match status" value="2"/>
</dbReference>
<dbReference type="GO" id="GO:0071111">
    <property type="term" value="F:cyclic-guanylate-specific phosphodiesterase activity"/>
    <property type="evidence" value="ECO:0007669"/>
    <property type="project" value="UniProtKB-EC"/>
</dbReference>
<dbReference type="NCBIfam" id="TIGR00254">
    <property type="entry name" value="GGDEF"/>
    <property type="match status" value="1"/>
</dbReference>
<feature type="domain" description="PAS" evidence="3">
    <location>
        <begin position="356"/>
        <end position="423"/>
    </location>
</feature>
<evidence type="ECO:0000256" key="2">
    <source>
        <dbReference type="SAM" id="Phobius"/>
    </source>
</evidence>
<dbReference type="InterPro" id="IPR000014">
    <property type="entry name" value="PAS"/>
</dbReference>
<dbReference type="Pfam" id="PF13185">
    <property type="entry name" value="GAF_2"/>
    <property type="match status" value="1"/>
</dbReference>
<dbReference type="InterPro" id="IPR029016">
    <property type="entry name" value="GAF-like_dom_sf"/>
</dbReference>
<dbReference type="InterPro" id="IPR000700">
    <property type="entry name" value="PAS-assoc_C"/>
</dbReference>
<feature type="transmembrane region" description="Helical" evidence="2">
    <location>
        <begin position="6"/>
        <end position="24"/>
    </location>
</feature>
<dbReference type="AlphaFoldDB" id="A0A1M5ZA86"/>
<evidence type="ECO:0000259" key="5">
    <source>
        <dbReference type="PROSITE" id="PS50883"/>
    </source>
</evidence>
<dbReference type="SUPFAM" id="SSF55073">
    <property type="entry name" value="Nucleotide cyclase"/>
    <property type="match status" value="1"/>
</dbReference>
<dbReference type="SMART" id="SM00091">
    <property type="entry name" value="PAS"/>
    <property type="match status" value="2"/>
</dbReference>
<keyword evidence="8" id="KW-1185">Reference proteome</keyword>
<dbReference type="PROSITE" id="PS50887">
    <property type="entry name" value="GGDEF"/>
    <property type="match status" value="1"/>
</dbReference>
<evidence type="ECO:0000259" key="3">
    <source>
        <dbReference type="PROSITE" id="PS50112"/>
    </source>
</evidence>
<dbReference type="FunFam" id="3.20.20.450:FF:000001">
    <property type="entry name" value="Cyclic di-GMP phosphodiesterase yahA"/>
    <property type="match status" value="1"/>
</dbReference>
<dbReference type="InterPro" id="IPR029787">
    <property type="entry name" value="Nucleotide_cyclase"/>
</dbReference>
<dbReference type="PANTHER" id="PTHR44757">
    <property type="entry name" value="DIGUANYLATE CYCLASE DGCP"/>
    <property type="match status" value="1"/>
</dbReference>
<dbReference type="Pfam" id="PF00563">
    <property type="entry name" value="EAL"/>
    <property type="match status" value="1"/>
</dbReference>
<dbReference type="GO" id="GO:0071732">
    <property type="term" value="P:cellular response to nitric oxide"/>
    <property type="evidence" value="ECO:0007669"/>
    <property type="project" value="UniProtKB-ARBA"/>
</dbReference>
<dbReference type="InterPro" id="IPR000160">
    <property type="entry name" value="GGDEF_dom"/>
</dbReference>
<dbReference type="InterPro" id="IPR013655">
    <property type="entry name" value="PAS_fold_3"/>
</dbReference>
<keyword evidence="2" id="KW-0812">Transmembrane</keyword>
<dbReference type="InterPro" id="IPR001633">
    <property type="entry name" value="EAL_dom"/>
</dbReference>
<dbReference type="SMART" id="SM00065">
    <property type="entry name" value="GAF"/>
    <property type="match status" value="1"/>
</dbReference>
<dbReference type="NCBIfam" id="TIGR00229">
    <property type="entry name" value="sensory_box"/>
    <property type="match status" value="1"/>
</dbReference>
<reference evidence="7 8" key="1">
    <citation type="submission" date="2016-11" db="EMBL/GenBank/DDBJ databases">
        <authorList>
            <person name="Jaros S."/>
            <person name="Januszkiewicz K."/>
            <person name="Wedrychowicz H."/>
        </authorList>
    </citation>
    <scope>NUCLEOTIDE SEQUENCE [LARGE SCALE GENOMIC DNA]</scope>
    <source>
        <strain evidence="7 8">CGMCC 1.10190</strain>
    </source>
</reference>